<evidence type="ECO:0000259" key="6">
    <source>
        <dbReference type="PROSITE" id="PS51934"/>
    </source>
</evidence>
<comment type="similarity">
    <text evidence="1">Belongs to the peptidase C40 family.</text>
</comment>
<keyword evidence="5" id="KW-0472">Membrane</keyword>
<reference evidence="7 8" key="1">
    <citation type="submission" date="2014-01" db="EMBL/GenBank/DDBJ databases">
        <title>Full genme sequencing of cellulolytic bacterium Gynuella sunshinyii YC6258T gen. nov., sp. nov.</title>
        <authorList>
            <person name="Khan H."/>
            <person name="Chung E.J."/>
            <person name="Chung Y.R."/>
        </authorList>
    </citation>
    <scope>NUCLEOTIDE SEQUENCE [LARGE SCALE GENOMIC DNA]</scope>
    <source>
        <strain evidence="7 8">YC6258</strain>
    </source>
</reference>
<evidence type="ECO:0000313" key="8">
    <source>
        <dbReference type="Proteomes" id="UP000032266"/>
    </source>
</evidence>
<dbReference type="InterPro" id="IPR000064">
    <property type="entry name" value="NLP_P60_dom"/>
</dbReference>
<dbReference type="InterPro" id="IPR007053">
    <property type="entry name" value="LRAT_dom"/>
</dbReference>
<sequence length="157" mass="17930">MHPKIRPGYLLYRRKGIIEHVGVYLGGGQVVHNSPNNDVEIVNIQTYAEGHTIRVVSMEFDDIEQLRHRLHQILNANRKYRATHRNCEHIASYLLWGRSSSPQIQAFIAGALIAGFAAWKAGNKNWLGYAVAGGMIGCMIYNHVRNYDYRMSMQTPY</sequence>
<dbReference type="Proteomes" id="UP000032266">
    <property type="component" value="Chromosome"/>
</dbReference>
<keyword evidence="8" id="KW-1185">Reference proteome</keyword>
<dbReference type="HOGENOM" id="CLU_1675442_0_0_6"/>
<dbReference type="GO" id="GO:0006508">
    <property type="term" value="P:proteolysis"/>
    <property type="evidence" value="ECO:0007669"/>
    <property type="project" value="UniProtKB-KW"/>
</dbReference>
<keyword evidence="5" id="KW-1133">Transmembrane helix</keyword>
<evidence type="ECO:0000256" key="5">
    <source>
        <dbReference type="SAM" id="Phobius"/>
    </source>
</evidence>
<dbReference type="GO" id="GO:0008234">
    <property type="term" value="F:cysteine-type peptidase activity"/>
    <property type="evidence" value="ECO:0007669"/>
    <property type="project" value="UniProtKB-KW"/>
</dbReference>
<evidence type="ECO:0000256" key="2">
    <source>
        <dbReference type="ARBA" id="ARBA00022670"/>
    </source>
</evidence>
<dbReference type="Gene3D" id="3.90.1720.10">
    <property type="entry name" value="endopeptidase domain like (from Nostoc punctiforme)"/>
    <property type="match status" value="1"/>
</dbReference>
<dbReference type="EMBL" id="CP007142">
    <property type="protein sequence ID" value="AJQ92310.1"/>
    <property type="molecule type" value="Genomic_DNA"/>
</dbReference>
<feature type="domain" description="LRAT" evidence="6">
    <location>
        <begin position="10"/>
        <end position="103"/>
    </location>
</feature>
<dbReference type="InterPro" id="IPR038765">
    <property type="entry name" value="Papain-like_cys_pep_sf"/>
</dbReference>
<name>A0A0C5UYG0_9GAMM</name>
<keyword evidence="5" id="KW-0812">Transmembrane</keyword>
<dbReference type="SUPFAM" id="SSF54001">
    <property type="entry name" value="Cysteine proteinases"/>
    <property type="match status" value="1"/>
</dbReference>
<keyword evidence="4" id="KW-0788">Thiol protease</keyword>
<gene>
    <name evidence="7" type="ORF">YC6258_00258</name>
</gene>
<dbReference type="PROSITE" id="PS51934">
    <property type="entry name" value="LRAT"/>
    <property type="match status" value="1"/>
</dbReference>
<proteinExistence type="inferred from homology"/>
<organism evidence="7 8">
    <name type="scientific">Gynuella sunshinyii YC6258</name>
    <dbReference type="NCBI Taxonomy" id="1445510"/>
    <lineage>
        <taxon>Bacteria</taxon>
        <taxon>Pseudomonadati</taxon>
        <taxon>Pseudomonadota</taxon>
        <taxon>Gammaproteobacteria</taxon>
        <taxon>Oceanospirillales</taxon>
        <taxon>Saccharospirillaceae</taxon>
        <taxon>Gynuella</taxon>
    </lineage>
</organism>
<dbReference type="Pfam" id="PF00877">
    <property type="entry name" value="NLPC_P60"/>
    <property type="match status" value="1"/>
</dbReference>
<keyword evidence="3" id="KW-0378">Hydrolase</keyword>
<dbReference type="STRING" id="1445510.YC6258_00258"/>
<dbReference type="KEGG" id="gsn:YC6258_00258"/>
<dbReference type="RefSeq" id="WP_044615406.1">
    <property type="nucleotide sequence ID" value="NZ_CP007142.1"/>
</dbReference>
<protein>
    <recommendedName>
        <fullName evidence="6">LRAT domain-containing protein</fullName>
    </recommendedName>
</protein>
<feature type="transmembrane region" description="Helical" evidence="5">
    <location>
        <begin position="104"/>
        <end position="120"/>
    </location>
</feature>
<keyword evidence="2" id="KW-0645">Protease</keyword>
<evidence type="ECO:0000256" key="4">
    <source>
        <dbReference type="ARBA" id="ARBA00022807"/>
    </source>
</evidence>
<evidence type="ECO:0000256" key="3">
    <source>
        <dbReference type="ARBA" id="ARBA00022801"/>
    </source>
</evidence>
<evidence type="ECO:0000313" key="7">
    <source>
        <dbReference type="EMBL" id="AJQ92310.1"/>
    </source>
</evidence>
<dbReference type="AlphaFoldDB" id="A0A0C5UYG0"/>
<accession>A0A0C5UYG0</accession>
<feature type="transmembrane region" description="Helical" evidence="5">
    <location>
        <begin position="126"/>
        <end position="144"/>
    </location>
</feature>
<evidence type="ECO:0000256" key="1">
    <source>
        <dbReference type="ARBA" id="ARBA00007074"/>
    </source>
</evidence>